<dbReference type="GO" id="GO:0005886">
    <property type="term" value="C:plasma membrane"/>
    <property type="evidence" value="ECO:0007669"/>
    <property type="project" value="UniProtKB-SubCell"/>
</dbReference>
<dbReference type="HAMAP" id="MF_02065">
    <property type="entry name" value="MltG"/>
    <property type="match status" value="1"/>
</dbReference>
<evidence type="ECO:0000256" key="7">
    <source>
        <dbReference type="HAMAP-Rule" id="MF_02065"/>
    </source>
</evidence>
<dbReference type="NCBIfam" id="TIGR00247">
    <property type="entry name" value="endolytic transglycosylase MltG"/>
    <property type="match status" value="1"/>
</dbReference>
<reference evidence="8" key="1">
    <citation type="journal article" date="2021" name="PeerJ">
        <title>Extensive microbial diversity within the chicken gut microbiome revealed by metagenomics and culture.</title>
        <authorList>
            <person name="Gilroy R."/>
            <person name="Ravi A."/>
            <person name="Getino M."/>
            <person name="Pursley I."/>
            <person name="Horton D.L."/>
            <person name="Alikhan N.F."/>
            <person name="Baker D."/>
            <person name="Gharbi K."/>
            <person name="Hall N."/>
            <person name="Watson M."/>
            <person name="Adriaenssens E.M."/>
            <person name="Foster-Nyarko E."/>
            <person name="Jarju S."/>
            <person name="Secka A."/>
            <person name="Antonio M."/>
            <person name="Oren A."/>
            <person name="Chaudhuri R.R."/>
            <person name="La Ragione R."/>
            <person name="Hildebrand F."/>
            <person name="Pallen M.J."/>
        </authorList>
    </citation>
    <scope>NUCLEOTIDE SEQUENCE</scope>
    <source>
        <strain evidence="8">2239</strain>
    </source>
</reference>
<accession>A0A9D1V353</accession>
<reference evidence="8" key="2">
    <citation type="submission" date="2021-04" db="EMBL/GenBank/DDBJ databases">
        <authorList>
            <person name="Gilroy R."/>
        </authorList>
    </citation>
    <scope>NUCLEOTIDE SEQUENCE</scope>
    <source>
        <strain evidence="8">2239</strain>
    </source>
</reference>
<evidence type="ECO:0000256" key="6">
    <source>
        <dbReference type="ARBA" id="ARBA00023316"/>
    </source>
</evidence>
<gene>
    <name evidence="7 8" type="primary">mltG</name>
    <name evidence="8" type="ORF">H9865_04045</name>
</gene>
<comment type="catalytic activity">
    <reaction evidence="7">
        <text>a peptidoglycan chain = a peptidoglycan chain with N-acetyl-1,6-anhydromuramyl-[peptide] at the reducing end + a peptidoglycan chain with N-acetylglucosamine at the non-reducing end.</text>
        <dbReference type="EC" id="4.2.2.29"/>
    </reaction>
</comment>
<evidence type="ECO:0000313" key="8">
    <source>
        <dbReference type="EMBL" id="HIX05267.1"/>
    </source>
</evidence>
<dbReference type="Pfam" id="PF02618">
    <property type="entry name" value="YceG"/>
    <property type="match status" value="1"/>
</dbReference>
<feature type="transmembrane region" description="Helical" evidence="7">
    <location>
        <begin position="21"/>
        <end position="42"/>
    </location>
</feature>
<dbReference type="EC" id="4.2.2.29" evidence="7"/>
<dbReference type="GO" id="GO:0009252">
    <property type="term" value="P:peptidoglycan biosynthetic process"/>
    <property type="evidence" value="ECO:0007669"/>
    <property type="project" value="UniProtKB-UniRule"/>
</dbReference>
<dbReference type="Gene3D" id="3.30.1490.480">
    <property type="entry name" value="Endolytic murein transglycosylase"/>
    <property type="match status" value="1"/>
</dbReference>
<sequence length="379" mass="42725">MNNQPRENIEQRPRRRRRGPSGCLIVLLLFVALLIGGGIYGASVIGEIAGKNATTEEVTVTVEQGEGPTTIAKRLAEAGVIKRPTVFRYYLRYKEAAGSLQYGEFTLCKGASYDDIIETMSQYVKRDTVTITFPEGITAQRMAQLMEENGLCTAEEFLACANGEDGSDFSQYEFWNEIPDDPDIFMKCEGYLFPNTYEFFLDDTVYNYVNTFYAEFDRQVTPELRQQAADWGFTLEEAITLASFVQEEAGNAEDARVSAVFHNRLAEGSPYPRLESNVSSYVQNPDDNNYIYNWIAPYYGGWDNIPANIYAAYNTYEKEGLPAGPVSNPGIEAIKAALNPDEEFLAEKYYFFVTDKNGKYYYAKTVSEHQSNVNVAFSQ</sequence>
<evidence type="ECO:0000256" key="4">
    <source>
        <dbReference type="ARBA" id="ARBA00023136"/>
    </source>
</evidence>
<keyword evidence="1 7" id="KW-1003">Cell membrane</keyword>
<dbReference type="PANTHER" id="PTHR30518">
    <property type="entry name" value="ENDOLYTIC MUREIN TRANSGLYCOSYLASE"/>
    <property type="match status" value="1"/>
</dbReference>
<comment type="function">
    <text evidence="7">Functions as a peptidoglycan terminase that cleaves nascent peptidoglycan strands endolytically to terminate their elongation.</text>
</comment>
<keyword evidence="5 7" id="KW-0456">Lyase</keyword>
<evidence type="ECO:0000256" key="3">
    <source>
        <dbReference type="ARBA" id="ARBA00022989"/>
    </source>
</evidence>
<organism evidence="8 9">
    <name type="scientific">Candidatus Allofournierella pullicola</name>
    <dbReference type="NCBI Taxonomy" id="2838596"/>
    <lineage>
        <taxon>Bacteria</taxon>
        <taxon>Bacillati</taxon>
        <taxon>Bacillota</taxon>
        <taxon>Clostridia</taxon>
        <taxon>Eubacteriales</taxon>
        <taxon>Oscillospiraceae</taxon>
        <taxon>Allofournierella</taxon>
    </lineage>
</organism>
<dbReference type="InterPro" id="IPR003770">
    <property type="entry name" value="MLTG-like"/>
</dbReference>
<dbReference type="Proteomes" id="UP000824193">
    <property type="component" value="Unassembled WGS sequence"/>
</dbReference>
<dbReference type="GO" id="GO:0008932">
    <property type="term" value="F:lytic endotransglycosylase activity"/>
    <property type="evidence" value="ECO:0007669"/>
    <property type="project" value="UniProtKB-UniRule"/>
</dbReference>
<evidence type="ECO:0000256" key="1">
    <source>
        <dbReference type="ARBA" id="ARBA00022475"/>
    </source>
</evidence>
<feature type="site" description="Important for catalytic activity" evidence="7">
    <location>
        <position position="248"/>
    </location>
</feature>
<evidence type="ECO:0000256" key="5">
    <source>
        <dbReference type="ARBA" id="ARBA00023239"/>
    </source>
</evidence>
<keyword evidence="6 7" id="KW-0961">Cell wall biogenesis/degradation</keyword>
<proteinExistence type="inferred from homology"/>
<keyword evidence="4 7" id="KW-0472">Membrane</keyword>
<name>A0A9D1V353_9FIRM</name>
<dbReference type="GO" id="GO:0071555">
    <property type="term" value="P:cell wall organization"/>
    <property type="evidence" value="ECO:0007669"/>
    <property type="project" value="UniProtKB-KW"/>
</dbReference>
<comment type="similarity">
    <text evidence="7">Belongs to the transglycosylase MltG family.</text>
</comment>
<comment type="subcellular location">
    <subcellularLocation>
        <location evidence="7">Cell membrane</location>
        <topology evidence="7">Single-pass membrane protein</topology>
    </subcellularLocation>
</comment>
<comment type="caution">
    <text evidence="8">The sequence shown here is derived from an EMBL/GenBank/DDBJ whole genome shotgun (WGS) entry which is preliminary data.</text>
</comment>
<keyword evidence="2 7" id="KW-0812">Transmembrane</keyword>
<dbReference type="AlphaFoldDB" id="A0A9D1V353"/>
<dbReference type="EMBL" id="DXFW01000012">
    <property type="protein sequence ID" value="HIX05267.1"/>
    <property type="molecule type" value="Genomic_DNA"/>
</dbReference>
<keyword evidence="3 7" id="KW-1133">Transmembrane helix</keyword>
<protein>
    <recommendedName>
        <fullName evidence="7">Endolytic murein transglycosylase</fullName>
        <ecNumber evidence="7">4.2.2.29</ecNumber>
    </recommendedName>
    <alternativeName>
        <fullName evidence="7">Peptidoglycan lytic transglycosylase</fullName>
    </alternativeName>
    <alternativeName>
        <fullName evidence="7">Peptidoglycan polymerization terminase</fullName>
    </alternativeName>
</protein>
<evidence type="ECO:0000313" key="9">
    <source>
        <dbReference type="Proteomes" id="UP000824193"/>
    </source>
</evidence>
<evidence type="ECO:0000256" key="2">
    <source>
        <dbReference type="ARBA" id="ARBA00022692"/>
    </source>
</evidence>
<dbReference type="PANTHER" id="PTHR30518:SF2">
    <property type="entry name" value="ENDOLYTIC MUREIN TRANSGLYCOSYLASE"/>
    <property type="match status" value="1"/>
</dbReference>